<comment type="caution">
    <text evidence="5">The sequence shown here is derived from an EMBL/GenBank/DDBJ whole genome shotgun (WGS) entry which is preliminary data.</text>
</comment>
<evidence type="ECO:0000313" key="5">
    <source>
        <dbReference type="EMBL" id="KAI1904502.1"/>
    </source>
</evidence>
<keyword evidence="3" id="KW-0551">Lipid droplet</keyword>
<name>A0A8T3E5G0_9TELE</name>
<dbReference type="GO" id="GO:0006629">
    <property type="term" value="P:lipid metabolic process"/>
    <property type="evidence" value="ECO:0007669"/>
    <property type="project" value="InterPro"/>
</dbReference>
<dbReference type="PANTHER" id="PTHR47138:SF1">
    <property type="entry name" value="PERILIPIN-1"/>
    <property type="match status" value="1"/>
</dbReference>
<evidence type="ECO:0000256" key="3">
    <source>
        <dbReference type="ARBA" id="ARBA00022677"/>
    </source>
</evidence>
<accession>A0A8T3E5G0</accession>
<evidence type="ECO:0000256" key="2">
    <source>
        <dbReference type="ARBA" id="ARBA00006311"/>
    </source>
</evidence>
<dbReference type="GO" id="GO:0005811">
    <property type="term" value="C:lipid droplet"/>
    <property type="evidence" value="ECO:0007669"/>
    <property type="project" value="UniProtKB-SubCell"/>
</dbReference>
<dbReference type="OrthoDB" id="376826at2759"/>
<comment type="similarity">
    <text evidence="2">Belongs to the perilipin family.</text>
</comment>
<proteinExistence type="inferred from homology"/>
<dbReference type="EMBL" id="JAERUA010000001">
    <property type="protein sequence ID" value="KAI1904502.1"/>
    <property type="molecule type" value="Genomic_DNA"/>
</dbReference>
<dbReference type="InterPro" id="IPR004279">
    <property type="entry name" value="Perilipin"/>
</dbReference>
<dbReference type="SUPFAM" id="SSF109775">
    <property type="entry name" value="Mannose-6-phosphate receptor binding protein 1 (Tip47), C-terminal domain"/>
    <property type="match status" value="1"/>
</dbReference>
<evidence type="ECO:0000313" key="6">
    <source>
        <dbReference type="Proteomes" id="UP000829720"/>
    </source>
</evidence>
<dbReference type="InterPro" id="IPR042998">
    <property type="entry name" value="PLIN1"/>
</dbReference>
<comment type="subcellular location">
    <subcellularLocation>
        <location evidence="1">Lipid droplet</location>
    </subcellularLocation>
</comment>
<feature type="compositionally biased region" description="Basic and acidic residues" evidence="4">
    <location>
        <begin position="456"/>
        <end position="468"/>
    </location>
</feature>
<reference evidence="5" key="1">
    <citation type="submission" date="2021-01" db="EMBL/GenBank/DDBJ databases">
        <authorList>
            <person name="Zahm M."/>
            <person name="Roques C."/>
            <person name="Cabau C."/>
            <person name="Klopp C."/>
            <person name="Donnadieu C."/>
            <person name="Jouanno E."/>
            <person name="Lampietro C."/>
            <person name="Louis A."/>
            <person name="Herpin A."/>
            <person name="Echchiki A."/>
            <person name="Berthelot C."/>
            <person name="Parey E."/>
            <person name="Roest-Crollius H."/>
            <person name="Braasch I."/>
            <person name="Postlethwait J."/>
            <person name="Bobe J."/>
            <person name="Montfort J."/>
            <person name="Bouchez O."/>
            <person name="Begum T."/>
            <person name="Mejri S."/>
            <person name="Adams A."/>
            <person name="Chen W.-J."/>
            <person name="Guiguen Y."/>
        </authorList>
    </citation>
    <scope>NUCLEOTIDE SEQUENCE</scope>
    <source>
        <tissue evidence="5">Blood</tissue>
    </source>
</reference>
<dbReference type="PANTHER" id="PTHR47138">
    <property type="entry name" value="PERILIPIN-1"/>
    <property type="match status" value="1"/>
</dbReference>
<feature type="region of interest" description="Disordered" evidence="4">
    <location>
        <begin position="383"/>
        <end position="480"/>
    </location>
</feature>
<sequence>MFVFCLDQQTDCRLNAISTFLRLRQTFPVNSRLSVNITTMAPEKTAPPNVQGGNPQQDSAFLRLLNLPVISSTREMIERTYSSTKHTHPIICSVCGVYERGAKTAGSLAVWSMQPAINRLEPQIEAVNSLACKGLDRLEEKIPALQYPPEKLATDIAEAVASTVQTAKQGISNTITSTSDKALSLATGSYELTRGVHLVNYILPASDEEIEQDRSWDQDAGAQAPQPGYRRLGTLGSTVCWRAYKQTTTQLQHAGSQSKQLVMSIPGVTPLVGVATRNMETAVGVVLGLQSSVGGLFGGVDEQMDKERRKKKEGELLQTGGVRGLVSGLGQQLQGAYVSVVSGVKNAPAATLSLARDGTGALLGTLGNATQHMLEAAAHYGLLPGKSPESGANTSCTPIKEEDEEEKRARPPPWTPGRGIQVAPDFRGSPGVAEEGSGTDPNPAENPAGQPWAELLRPERGGRHEVPHFRLYSYKAQQPG</sequence>
<protein>
    <recommendedName>
        <fullName evidence="7">Perilipin-1</fullName>
    </recommendedName>
</protein>
<gene>
    <name evidence="5" type="ORF">AGOR_G00006310</name>
</gene>
<evidence type="ECO:0008006" key="7">
    <source>
        <dbReference type="Google" id="ProtNLM"/>
    </source>
</evidence>
<evidence type="ECO:0000256" key="1">
    <source>
        <dbReference type="ARBA" id="ARBA00004502"/>
    </source>
</evidence>
<dbReference type="AlphaFoldDB" id="A0A8T3E5G0"/>
<evidence type="ECO:0000256" key="4">
    <source>
        <dbReference type="SAM" id="MobiDB-lite"/>
    </source>
</evidence>
<organism evidence="5 6">
    <name type="scientific">Albula goreensis</name>
    <dbReference type="NCBI Taxonomy" id="1534307"/>
    <lineage>
        <taxon>Eukaryota</taxon>
        <taxon>Metazoa</taxon>
        <taxon>Chordata</taxon>
        <taxon>Craniata</taxon>
        <taxon>Vertebrata</taxon>
        <taxon>Euteleostomi</taxon>
        <taxon>Actinopterygii</taxon>
        <taxon>Neopterygii</taxon>
        <taxon>Teleostei</taxon>
        <taxon>Albuliformes</taxon>
        <taxon>Albulidae</taxon>
        <taxon>Albula</taxon>
    </lineage>
</organism>
<dbReference type="Proteomes" id="UP000829720">
    <property type="component" value="Unassembled WGS sequence"/>
</dbReference>
<keyword evidence="6" id="KW-1185">Reference proteome</keyword>
<dbReference type="Pfam" id="PF03036">
    <property type="entry name" value="Perilipin"/>
    <property type="match status" value="2"/>
</dbReference>